<dbReference type="Proteomes" id="UP000182229">
    <property type="component" value="Unassembled WGS sequence"/>
</dbReference>
<dbReference type="PROSITE" id="PS01010">
    <property type="entry name" value="CRISP_2"/>
    <property type="match status" value="1"/>
</dbReference>
<evidence type="ECO:0000256" key="1">
    <source>
        <dbReference type="SAM" id="SignalP"/>
    </source>
</evidence>
<dbReference type="Pfam" id="PF00188">
    <property type="entry name" value="CAP"/>
    <property type="match status" value="1"/>
</dbReference>
<gene>
    <name evidence="3" type="ORF">BON30_08750</name>
</gene>
<reference evidence="4" key="1">
    <citation type="submission" date="2016-11" db="EMBL/GenBank/DDBJ databases">
        <authorList>
            <person name="Shukria A."/>
            <person name="Stevens D.C."/>
        </authorList>
    </citation>
    <scope>NUCLEOTIDE SEQUENCE [LARGE SCALE GENOMIC DNA]</scope>
    <source>
        <strain evidence="4">Cbfe23</strain>
    </source>
</reference>
<sequence>MKSAVMLLVAMVLFASVVAQAQTRTPMPQPDAATVKAFEEKVLAMHNAFRAKHGAPPLTWDTTIAAYAKRRAAYISQHYALSAGHAGLEGYGENLHWSGGSSAVFPKGGAAAESAVKSWYNEVGRYNFAKPGFASGTGHFTQLVWKASTRLGCAIVQGKATQRWETYVVCNYSPPGNYQGQFPANVLPPK</sequence>
<dbReference type="STRING" id="83449.BON30_08750"/>
<evidence type="ECO:0000313" key="3">
    <source>
        <dbReference type="EMBL" id="OJH40988.1"/>
    </source>
</evidence>
<dbReference type="InterPro" id="IPR034113">
    <property type="entry name" value="SCP_GAPR1-like"/>
</dbReference>
<dbReference type="SUPFAM" id="SSF55797">
    <property type="entry name" value="PR-1-like"/>
    <property type="match status" value="1"/>
</dbReference>
<evidence type="ECO:0000313" key="4">
    <source>
        <dbReference type="Proteomes" id="UP000182229"/>
    </source>
</evidence>
<dbReference type="FunFam" id="3.40.33.10:FF:000010">
    <property type="entry name" value="Predicted protein"/>
    <property type="match status" value="1"/>
</dbReference>
<dbReference type="PROSITE" id="PS01009">
    <property type="entry name" value="CRISP_1"/>
    <property type="match status" value="1"/>
</dbReference>
<name>A0A1L9BFK7_9BACT</name>
<keyword evidence="4" id="KW-1185">Reference proteome</keyword>
<dbReference type="InterPro" id="IPR018244">
    <property type="entry name" value="Allrgn_V5/Tpx1_CS"/>
</dbReference>
<accession>A0A1L9BFK7</accession>
<dbReference type="AlphaFoldDB" id="A0A1L9BFK7"/>
<keyword evidence="1" id="KW-0732">Signal</keyword>
<proteinExistence type="predicted"/>
<dbReference type="EMBL" id="MPIN01000002">
    <property type="protein sequence ID" value="OJH40988.1"/>
    <property type="molecule type" value="Genomic_DNA"/>
</dbReference>
<dbReference type="Gene3D" id="3.40.33.10">
    <property type="entry name" value="CAP"/>
    <property type="match status" value="1"/>
</dbReference>
<feature type="chain" id="PRO_5012476653" description="SCP domain-containing protein" evidence="1">
    <location>
        <begin position="22"/>
        <end position="190"/>
    </location>
</feature>
<dbReference type="InterPro" id="IPR035940">
    <property type="entry name" value="CAP_sf"/>
</dbReference>
<dbReference type="RefSeq" id="WP_071897427.1">
    <property type="nucleotide sequence ID" value="NZ_MPIN01000002.1"/>
</dbReference>
<comment type="caution">
    <text evidence="3">The sequence shown here is derived from an EMBL/GenBank/DDBJ whole genome shotgun (WGS) entry which is preliminary data.</text>
</comment>
<reference evidence="3 4" key="2">
    <citation type="submission" date="2016-12" db="EMBL/GenBank/DDBJ databases">
        <title>Draft Genome Sequence of Cystobacter ferrugineus Strain Cbfe23.</title>
        <authorList>
            <person name="Akbar S."/>
            <person name="Dowd S.E."/>
            <person name="Stevens D.C."/>
        </authorList>
    </citation>
    <scope>NUCLEOTIDE SEQUENCE [LARGE SCALE GENOMIC DNA]</scope>
    <source>
        <strain evidence="3 4">Cbfe23</strain>
    </source>
</reference>
<feature type="signal peptide" evidence="1">
    <location>
        <begin position="1"/>
        <end position="21"/>
    </location>
</feature>
<dbReference type="CDD" id="cd05382">
    <property type="entry name" value="CAP_GAPR1-like"/>
    <property type="match status" value="1"/>
</dbReference>
<dbReference type="PRINTS" id="PR00837">
    <property type="entry name" value="V5TPXLIKE"/>
</dbReference>
<organism evidence="3 4">
    <name type="scientific">Cystobacter ferrugineus</name>
    <dbReference type="NCBI Taxonomy" id="83449"/>
    <lineage>
        <taxon>Bacteria</taxon>
        <taxon>Pseudomonadati</taxon>
        <taxon>Myxococcota</taxon>
        <taxon>Myxococcia</taxon>
        <taxon>Myxococcales</taxon>
        <taxon>Cystobacterineae</taxon>
        <taxon>Archangiaceae</taxon>
        <taxon>Cystobacter</taxon>
    </lineage>
</organism>
<evidence type="ECO:0000259" key="2">
    <source>
        <dbReference type="SMART" id="SM00198"/>
    </source>
</evidence>
<dbReference type="OrthoDB" id="9794228at2"/>
<dbReference type="SMART" id="SM00198">
    <property type="entry name" value="SCP"/>
    <property type="match status" value="1"/>
</dbReference>
<dbReference type="InterPro" id="IPR014044">
    <property type="entry name" value="CAP_dom"/>
</dbReference>
<feature type="domain" description="SCP" evidence="2">
    <location>
        <begin position="37"/>
        <end position="180"/>
    </location>
</feature>
<dbReference type="PANTHER" id="PTHR10334">
    <property type="entry name" value="CYSTEINE-RICH SECRETORY PROTEIN-RELATED"/>
    <property type="match status" value="1"/>
</dbReference>
<dbReference type="InterPro" id="IPR001283">
    <property type="entry name" value="CRISP-related"/>
</dbReference>
<protein>
    <recommendedName>
        <fullName evidence="2">SCP domain-containing protein</fullName>
    </recommendedName>
</protein>
<dbReference type="GO" id="GO:0005576">
    <property type="term" value="C:extracellular region"/>
    <property type="evidence" value="ECO:0007669"/>
    <property type="project" value="InterPro"/>
</dbReference>